<accession>A0A1X7SWN3</accession>
<evidence type="ECO:0000313" key="2">
    <source>
        <dbReference type="EnsemblMetazoa" id="Aqu2.1.06387_001"/>
    </source>
</evidence>
<protein>
    <submittedName>
        <fullName evidence="2">Uncharacterized protein</fullName>
    </submittedName>
</protein>
<dbReference type="AlphaFoldDB" id="A0A1X7SWN3"/>
<dbReference type="InParanoid" id="A0A1X7SWN3"/>
<reference evidence="2" key="1">
    <citation type="submission" date="2017-05" db="UniProtKB">
        <authorList>
            <consortium name="EnsemblMetazoa"/>
        </authorList>
    </citation>
    <scope>IDENTIFICATION</scope>
</reference>
<organism evidence="2">
    <name type="scientific">Amphimedon queenslandica</name>
    <name type="common">Sponge</name>
    <dbReference type="NCBI Taxonomy" id="400682"/>
    <lineage>
        <taxon>Eukaryota</taxon>
        <taxon>Metazoa</taxon>
        <taxon>Porifera</taxon>
        <taxon>Demospongiae</taxon>
        <taxon>Heteroscleromorpha</taxon>
        <taxon>Haplosclerida</taxon>
        <taxon>Niphatidae</taxon>
        <taxon>Amphimedon</taxon>
    </lineage>
</organism>
<proteinExistence type="predicted"/>
<dbReference type="OrthoDB" id="194358at2759"/>
<evidence type="ECO:0000256" key="1">
    <source>
        <dbReference type="SAM" id="MobiDB-lite"/>
    </source>
</evidence>
<dbReference type="EnsemblMetazoa" id="Aqu2.1.06387_001">
    <property type="protein sequence ID" value="Aqu2.1.06387_001"/>
    <property type="gene ID" value="Aqu2.1.06387"/>
</dbReference>
<feature type="region of interest" description="Disordered" evidence="1">
    <location>
        <begin position="45"/>
        <end position="94"/>
    </location>
</feature>
<sequence>SEEENILLAPLELENVESRQTKPMSSSWLDRQEMSTSPLYYHDETSAELQTQDSAPYRPDKTTASMLSSRPERKQLSAVSTSLYDDELPAELTKESAYRLDKSSTAGQREGRRCDIL</sequence>
<name>A0A1X7SWN3_AMPQE</name>